<accession>A0A177EE34</accession>
<dbReference type="GO" id="GO:0043023">
    <property type="term" value="F:ribosomal large subunit binding"/>
    <property type="evidence" value="ECO:0007669"/>
    <property type="project" value="InterPro"/>
</dbReference>
<dbReference type="STRING" id="1805483.A0A177EE34"/>
<dbReference type="AlphaFoldDB" id="A0A177EE34"/>
<keyword evidence="1" id="KW-0813">Transport</keyword>
<keyword evidence="1" id="KW-0539">Nucleus</keyword>
<keyword evidence="1" id="KW-0963">Cytoplasm</keyword>
<gene>
    <name evidence="4" type="ORF">NEDG_00793</name>
</gene>
<dbReference type="PANTHER" id="PTHR12746:SF2">
    <property type="entry name" value="60S RIBOSOMAL EXPORT PROTEIN NMD3"/>
    <property type="match status" value="1"/>
</dbReference>
<dbReference type="Pfam" id="PF04981">
    <property type="entry name" value="NMD3"/>
    <property type="match status" value="1"/>
</dbReference>
<evidence type="ECO:0000313" key="4">
    <source>
        <dbReference type="EMBL" id="OAG29660.1"/>
    </source>
</evidence>
<keyword evidence="1" id="KW-0653">Protein transport</keyword>
<comment type="subcellular location">
    <subcellularLocation>
        <location evidence="1">Cytoplasm</location>
    </subcellularLocation>
    <subcellularLocation>
        <location evidence="1">Nucleus</location>
    </subcellularLocation>
</comment>
<dbReference type="InterPro" id="IPR039768">
    <property type="entry name" value="Nmd3"/>
</dbReference>
<protein>
    <recommendedName>
        <fullName evidence="1">60S ribosomal export protein NMD3</fullName>
    </recommendedName>
</protein>
<keyword evidence="5" id="KW-1185">Reference proteome</keyword>
<comment type="similarity">
    <text evidence="1">Belongs to the NMD3 family.</text>
</comment>
<feature type="compositionally biased region" description="Low complexity" evidence="2">
    <location>
        <begin position="319"/>
        <end position="335"/>
    </location>
</feature>
<comment type="caution">
    <text evidence="4">The sequence shown here is derived from an EMBL/GenBank/DDBJ whole genome shotgun (WGS) entry which is preliminary data.</text>
</comment>
<dbReference type="InterPro" id="IPR007064">
    <property type="entry name" value="Nmd3_N"/>
</dbReference>
<feature type="region of interest" description="Disordered" evidence="2">
    <location>
        <begin position="312"/>
        <end position="342"/>
    </location>
</feature>
<dbReference type="RefSeq" id="XP_067544308.1">
    <property type="nucleotide sequence ID" value="XM_067688211.1"/>
</dbReference>
<dbReference type="VEuPathDB" id="MicrosporidiaDB:NEDG_00793"/>
<dbReference type="GO" id="GO:0005634">
    <property type="term" value="C:nucleus"/>
    <property type="evidence" value="ECO:0007669"/>
    <property type="project" value="UniProtKB-SubCell"/>
</dbReference>
<evidence type="ECO:0000259" key="3">
    <source>
        <dbReference type="Pfam" id="PF04981"/>
    </source>
</evidence>
<name>A0A177EE34_9MICR</name>
<dbReference type="Proteomes" id="UP000185944">
    <property type="component" value="Unassembled WGS sequence"/>
</dbReference>
<evidence type="ECO:0000313" key="5">
    <source>
        <dbReference type="Proteomes" id="UP000185944"/>
    </source>
</evidence>
<dbReference type="OrthoDB" id="203821at2759"/>
<evidence type="ECO:0000256" key="2">
    <source>
        <dbReference type="SAM" id="MobiDB-lite"/>
    </source>
</evidence>
<reference evidence="4 5" key="1">
    <citation type="submission" date="2016-02" db="EMBL/GenBank/DDBJ databases">
        <title>Discovery of a natural microsporidian pathogen with a broad tissue tropism in Caenorhabditis elegans.</title>
        <authorList>
            <person name="Luallen R.J."/>
            <person name="Reinke A.W."/>
            <person name="Tong L."/>
            <person name="Botts M.R."/>
            <person name="Felix M.-A."/>
            <person name="Troemel E.R."/>
        </authorList>
    </citation>
    <scope>NUCLEOTIDE SEQUENCE [LARGE SCALE GENOMIC DNA]</scope>
    <source>
        <strain evidence="4 5">JUm2807</strain>
    </source>
</reference>
<feature type="domain" description="Nmd3 N-terminal" evidence="3">
    <location>
        <begin position="3"/>
        <end position="233"/>
    </location>
</feature>
<organism evidence="4 5">
    <name type="scientific">Nematocida displodere</name>
    <dbReference type="NCBI Taxonomy" id="1805483"/>
    <lineage>
        <taxon>Eukaryota</taxon>
        <taxon>Fungi</taxon>
        <taxon>Fungi incertae sedis</taxon>
        <taxon>Microsporidia</taxon>
        <taxon>Nematocida</taxon>
    </lineage>
</organism>
<dbReference type="GO" id="GO:0000055">
    <property type="term" value="P:ribosomal large subunit export from nucleus"/>
    <property type="evidence" value="ECO:0007669"/>
    <property type="project" value="TreeGrafter"/>
</dbReference>
<comment type="function">
    <text evidence="1">Acts as an adapter for the XPO1/CRM1-mediated export of the 60S ribosomal subunit.</text>
</comment>
<dbReference type="GO" id="GO:0015031">
    <property type="term" value="P:protein transport"/>
    <property type="evidence" value="ECO:0007669"/>
    <property type="project" value="UniProtKB-KW"/>
</dbReference>
<dbReference type="PANTHER" id="PTHR12746">
    <property type="entry name" value="NONSENSE-MEDIATED MRNA DECAY PROTEIN 3"/>
    <property type="match status" value="1"/>
</dbReference>
<proteinExistence type="inferred from homology"/>
<sequence>MRCCLCSSEMVAEGMSMCFTCAVRELPSLNVETRKYVDRCSTCMRYSVPPSGWIHLRYEGPEMLAYLLKKTPELARLKLADAFFNHSEEHSKRVRITVSFDRSSELREYSQEHIETTEIVWTIRGKHCLDCARAASNQTWSSVVQLRQKSAYKSTLLIMEQAILKAGLHNETTDIKGVQDGIDFFFNAKTPALKLVRFIEETLPARVKYSEQLVTLDKKSSNSRYKLTFSVEVANLNKNDLIHLPEKLAKKLALSQVCAVLRVSKFISFVDTRGTVKDVGKIDFFKHINEITLLSTDKDLIAFDVAEIEDQYRQSPKTSQNPKSPQNPKSSKSSSTPEAETLNYGKNSQRSVVLVKEDGEMVSAQTFLANVSEGTSLLGYDLSNLHTNLEIDSPIFVLKKKVLIDEKWRIRRITGEVHSHGDARALLEELREFPALCKSVNVYDENNRLVDDFKSLRL</sequence>
<evidence type="ECO:0000256" key="1">
    <source>
        <dbReference type="RuleBase" id="RU364108"/>
    </source>
</evidence>
<dbReference type="GeneID" id="93647143"/>
<dbReference type="EMBL" id="LTDL01000040">
    <property type="protein sequence ID" value="OAG29660.1"/>
    <property type="molecule type" value="Genomic_DNA"/>
</dbReference>
<dbReference type="GO" id="GO:0005737">
    <property type="term" value="C:cytoplasm"/>
    <property type="evidence" value="ECO:0007669"/>
    <property type="project" value="UniProtKB-SubCell"/>
</dbReference>